<protein>
    <recommendedName>
        <fullName evidence="7">Glucose-6-phosphate 1-dehydrogenase</fullName>
        <shortName evidence="7">G6PD</shortName>
        <ecNumber evidence="7">1.1.1.49</ecNumber>
    </recommendedName>
</protein>
<organism evidence="10 11">
    <name type="scientific">Hydrocarboniphaga daqingensis</name>
    <dbReference type="NCBI Taxonomy" id="490188"/>
    <lineage>
        <taxon>Bacteria</taxon>
        <taxon>Pseudomonadati</taxon>
        <taxon>Pseudomonadota</taxon>
        <taxon>Gammaproteobacteria</taxon>
        <taxon>Nevskiales</taxon>
        <taxon>Nevskiaceae</taxon>
        <taxon>Hydrocarboniphaga</taxon>
    </lineage>
</organism>
<dbReference type="PROSITE" id="PS00069">
    <property type="entry name" value="G6P_DEHYDROGENASE"/>
    <property type="match status" value="1"/>
</dbReference>
<keyword evidence="11" id="KW-1185">Reference proteome</keyword>
<accession>A0A1M5RSH1</accession>
<feature type="domain" description="Glucose-6-phosphate dehydrogenase NAD-binding" evidence="8">
    <location>
        <begin position="20"/>
        <end position="195"/>
    </location>
</feature>
<name>A0A1M5RSH1_9GAMM</name>
<evidence type="ECO:0000313" key="10">
    <source>
        <dbReference type="EMBL" id="SHH29292.1"/>
    </source>
</evidence>
<dbReference type="InterPro" id="IPR036291">
    <property type="entry name" value="NAD(P)-bd_dom_sf"/>
</dbReference>
<dbReference type="InterPro" id="IPR022675">
    <property type="entry name" value="G6P_DH_C"/>
</dbReference>
<keyword evidence="4 7" id="KW-0521">NADP</keyword>
<dbReference type="OrthoDB" id="9802739at2"/>
<dbReference type="GO" id="GO:0006006">
    <property type="term" value="P:glucose metabolic process"/>
    <property type="evidence" value="ECO:0007669"/>
    <property type="project" value="UniProtKB-KW"/>
</dbReference>
<dbReference type="EC" id="1.1.1.49" evidence="7"/>
<comment type="caution">
    <text evidence="7">Lacks conserved residue(s) required for the propagation of feature annotation.</text>
</comment>
<keyword evidence="3 7" id="KW-0313">Glucose metabolism</keyword>
<evidence type="ECO:0000259" key="9">
    <source>
        <dbReference type="Pfam" id="PF02781"/>
    </source>
</evidence>
<dbReference type="SUPFAM" id="SSF51735">
    <property type="entry name" value="NAD(P)-binding Rossmann-fold domains"/>
    <property type="match status" value="1"/>
</dbReference>
<evidence type="ECO:0000256" key="6">
    <source>
        <dbReference type="ARBA" id="ARBA00023277"/>
    </source>
</evidence>
<dbReference type="GO" id="GO:0050661">
    <property type="term" value="F:NADP binding"/>
    <property type="evidence" value="ECO:0007669"/>
    <property type="project" value="UniProtKB-UniRule"/>
</dbReference>
<feature type="binding site" evidence="7">
    <location>
        <position position="348"/>
    </location>
    <ligand>
        <name>substrate</name>
    </ligand>
</feature>
<dbReference type="Gene3D" id="3.40.50.720">
    <property type="entry name" value="NAD(P)-binding Rossmann-like Domain"/>
    <property type="match status" value="1"/>
</dbReference>
<dbReference type="GO" id="GO:0004345">
    <property type="term" value="F:glucose-6-phosphate dehydrogenase activity"/>
    <property type="evidence" value="ECO:0007669"/>
    <property type="project" value="UniProtKB-UniRule"/>
</dbReference>
<comment type="catalytic activity">
    <reaction evidence="7">
        <text>D-glucose 6-phosphate + NADP(+) = 6-phospho-D-glucono-1,5-lactone + NADPH + H(+)</text>
        <dbReference type="Rhea" id="RHEA:15841"/>
        <dbReference type="ChEBI" id="CHEBI:15378"/>
        <dbReference type="ChEBI" id="CHEBI:57783"/>
        <dbReference type="ChEBI" id="CHEBI:57955"/>
        <dbReference type="ChEBI" id="CHEBI:58349"/>
        <dbReference type="ChEBI" id="CHEBI:61548"/>
        <dbReference type="EC" id="1.1.1.49"/>
    </reaction>
</comment>
<feature type="binding site" evidence="7">
    <location>
        <position position="57"/>
    </location>
    <ligand>
        <name>NADP(+)</name>
        <dbReference type="ChEBI" id="CHEBI:58349"/>
    </ligand>
</feature>
<evidence type="ECO:0000256" key="2">
    <source>
        <dbReference type="ARBA" id="ARBA00009975"/>
    </source>
</evidence>
<dbReference type="Pfam" id="PF02781">
    <property type="entry name" value="G6PD_C"/>
    <property type="match status" value="1"/>
</dbReference>
<feature type="binding site" evidence="7">
    <location>
        <position position="224"/>
    </location>
    <ligand>
        <name>substrate</name>
    </ligand>
</feature>
<feature type="binding site" evidence="7">
    <location>
        <position position="243"/>
    </location>
    <ligand>
        <name>substrate</name>
    </ligand>
</feature>
<keyword evidence="6 7" id="KW-0119">Carbohydrate metabolism</keyword>
<dbReference type="PANTHER" id="PTHR23429">
    <property type="entry name" value="GLUCOSE-6-PHOSPHATE 1-DEHYDROGENASE G6PD"/>
    <property type="match status" value="1"/>
</dbReference>
<dbReference type="NCBIfam" id="NF009492">
    <property type="entry name" value="PRK12853.1-3"/>
    <property type="match status" value="1"/>
</dbReference>
<dbReference type="InterPro" id="IPR022674">
    <property type="entry name" value="G6P_DH_NAD-bd"/>
</dbReference>
<evidence type="ECO:0000256" key="3">
    <source>
        <dbReference type="ARBA" id="ARBA00022526"/>
    </source>
</evidence>
<dbReference type="Gene3D" id="3.30.360.10">
    <property type="entry name" value="Dihydrodipicolinate Reductase, domain 2"/>
    <property type="match status" value="1"/>
</dbReference>
<dbReference type="PANTHER" id="PTHR23429:SF0">
    <property type="entry name" value="GLUCOSE-6-PHOSPHATE 1-DEHYDROGENASE"/>
    <property type="match status" value="1"/>
</dbReference>
<evidence type="ECO:0000256" key="5">
    <source>
        <dbReference type="ARBA" id="ARBA00023002"/>
    </source>
</evidence>
<keyword evidence="5 7" id="KW-0560">Oxidoreductase</keyword>
<feature type="domain" description="Glucose-6-phosphate dehydrogenase C-terminal" evidence="9">
    <location>
        <begin position="198"/>
        <end position="492"/>
    </location>
</feature>
<dbReference type="PRINTS" id="PR00079">
    <property type="entry name" value="G6PDHDRGNASE"/>
</dbReference>
<dbReference type="HAMAP" id="MF_00966">
    <property type="entry name" value="G6PD"/>
    <property type="match status" value="1"/>
</dbReference>
<dbReference type="Proteomes" id="UP000199758">
    <property type="component" value="Unassembled WGS sequence"/>
</dbReference>
<dbReference type="UniPathway" id="UPA00115">
    <property type="reaction ID" value="UER00408"/>
</dbReference>
<dbReference type="EMBL" id="FQWZ01000008">
    <property type="protein sequence ID" value="SHH29292.1"/>
    <property type="molecule type" value="Genomic_DNA"/>
</dbReference>
<reference evidence="10 11" key="1">
    <citation type="submission" date="2016-11" db="EMBL/GenBank/DDBJ databases">
        <authorList>
            <person name="Jaros S."/>
            <person name="Januszkiewicz K."/>
            <person name="Wedrychowicz H."/>
        </authorList>
    </citation>
    <scope>NUCLEOTIDE SEQUENCE [LARGE SCALE GENOMIC DNA]</scope>
    <source>
        <strain evidence="10 11">CGMCC 1.7049</strain>
    </source>
</reference>
<comment type="pathway">
    <text evidence="1 7">Carbohydrate degradation; pentose phosphate pathway; D-ribulose 5-phosphate from D-glucose 6-phosphate (oxidative stage): step 1/3.</text>
</comment>
<evidence type="ECO:0000313" key="11">
    <source>
        <dbReference type="Proteomes" id="UP000199758"/>
    </source>
</evidence>
<feature type="active site" description="Proton acceptor" evidence="7">
    <location>
        <position position="248"/>
    </location>
</feature>
<comment type="similarity">
    <text evidence="2 7">Belongs to the glucose-6-phosphate dehydrogenase family.</text>
</comment>
<gene>
    <name evidence="7" type="primary">zwf</name>
    <name evidence="10" type="ORF">SAMN04488068_3182</name>
</gene>
<dbReference type="AlphaFoldDB" id="A0A1M5RSH1"/>
<evidence type="ECO:0000256" key="4">
    <source>
        <dbReference type="ARBA" id="ARBA00022857"/>
    </source>
</evidence>
<dbReference type="Pfam" id="PF00479">
    <property type="entry name" value="G6PD_N"/>
    <property type="match status" value="1"/>
</dbReference>
<feature type="binding site" evidence="7">
    <location>
        <position position="186"/>
    </location>
    <ligand>
        <name>substrate</name>
    </ligand>
</feature>
<proteinExistence type="inferred from homology"/>
<dbReference type="STRING" id="490188.SAMN04488068_3182"/>
<dbReference type="GO" id="GO:0009051">
    <property type="term" value="P:pentose-phosphate shunt, oxidative branch"/>
    <property type="evidence" value="ECO:0007669"/>
    <property type="project" value="TreeGrafter"/>
</dbReference>
<evidence type="ECO:0000259" key="8">
    <source>
        <dbReference type="Pfam" id="PF00479"/>
    </source>
</evidence>
<dbReference type="PIRSF" id="PIRSF000110">
    <property type="entry name" value="G6PD"/>
    <property type="match status" value="1"/>
</dbReference>
<dbReference type="InterPro" id="IPR001282">
    <property type="entry name" value="G6P_DH"/>
</dbReference>
<feature type="binding site" evidence="7">
    <location>
        <position position="190"/>
    </location>
    <ligand>
        <name>substrate</name>
    </ligand>
</feature>
<comment type="function">
    <text evidence="7">Catalyzes the oxidation of glucose 6-phosphate to 6-phosphogluconolactone.</text>
</comment>
<dbReference type="GO" id="GO:0005829">
    <property type="term" value="C:cytosol"/>
    <property type="evidence" value="ECO:0007669"/>
    <property type="project" value="TreeGrafter"/>
</dbReference>
<sequence length="497" mass="56600">MQDPKVSGSPNTSLQEFDLIFFGGTGDLAMRKLLPALYNRFRDSQHTQGWRIIGVARQDMSRDDYLNLVNEHCRQFIPHGEFDAVAWTAFTAHLEYLKLDGLLADDYAELARRLQHSTDRVRVFYLSTAASLFAQICQNLSAAGLVTPQTRVVLEKPLGRDRASSFEINEAVGKIFEERQIFRIDHYLGKETVQNLIALRFGNSIFEPLWRRSNIQDVQITIAETVGVEGRGEYYDRYGALRDMVQNHLLQLLCILAMEPPSSIDPDAVRDEKLKVLRALKPITMDAIKTKTVRGQYRAGAIDGKAVPGYLNEDGIPADSSTETFVAIKAELENWRWSGVPFYLRTGKRMQERVAEIVINFRPVPHAILPVSASEGNRLVIRLQPDEEVMLYLMVKVPGAEMKVRPVDLNLDFKQEFKTRQWDAYERLLMDAILGKLTLFMRRDELDAAWRWIDPIRDGWDALGEPPKGYAAGTWGPTAASTLITRDGFTWREDGYQ</sequence>
<dbReference type="InterPro" id="IPR019796">
    <property type="entry name" value="G6P_DH_AS"/>
</dbReference>
<evidence type="ECO:0000256" key="7">
    <source>
        <dbReference type="HAMAP-Rule" id="MF_00966"/>
    </source>
</evidence>
<evidence type="ECO:0000256" key="1">
    <source>
        <dbReference type="ARBA" id="ARBA00004937"/>
    </source>
</evidence>
<dbReference type="RefSeq" id="WP_072899190.1">
    <property type="nucleotide sequence ID" value="NZ_FQWZ01000008.1"/>
</dbReference>
<dbReference type="SUPFAM" id="SSF55347">
    <property type="entry name" value="Glyceraldehyde-3-phosphate dehydrogenase-like, C-terminal domain"/>
    <property type="match status" value="1"/>
</dbReference>
<feature type="binding site" evidence="7">
    <location>
        <position position="156"/>
    </location>
    <ligand>
        <name>NADP(+)</name>
        <dbReference type="ChEBI" id="CHEBI:58349"/>
    </ligand>
</feature>
<dbReference type="NCBIfam" id="TIGR00871">
    <property type="entry name" value="zwf"/>
    <property type="match status" value="1"/>
</dbReference>